<dbReference type="RefSeq" id="WP_048877507.1">
    <property type="nucleotide sequence ID" value="NZ_BANC01000015.1"/>
</dbReference>
<evidence type="ECO:0000313" key="3">
    <source>
        <dbReference type="Proteomes" id="UP000032668"/>
    </source>
</evidence>
<protein>
    <submittedName>
        <fullName evidence="2">DNA recombinase RecA</fullName>
    </submittedName>
</protein>
<name>A0A0D6PB77_9PROT</name>
<dbReference type="Proteomes" id="UP000032668">
    <property type="component" value="Unassembled WGS sequence"/>
</dbReference>
<dbReference type="OrthoDB" id="123525at2"/>
<dbReference type="InterPro" id="IPR015330">
    <property type="entry name" value="DNA_primase/pol_bifunc_N"/>
</dbReference>
<dbReference type="Pfam" id="PF09250">
    <property type="entry name" value="Prim-Pol"/>
    <property type="match status" value="1"/>
</dbReference>
<accession>A0A0D6PB77</accession>
<gene>
    <name evidence="2" type="ORF">Aam_015_035</name>
</gene>
<keyword evidence="3" id="KW-1185">Reference proteome</keyword>
<comment type="caution">
    <text evidence="2">The sequence shown here is derived from an EMBL/GenBank/DDBJ whole genome shotgun (WGS) entry which is preliminary data.</text>
</comment>
<proteinExistence type="predicted"/>
<dbReference type="EMBL" id="BANC01000015">
    <property type="protein sequence ID" value="GAN79025.1"/>
    <property type="molecule type" value="Genomic_DNA"/>
</dbReference>
<evidence type="ECO:0000259" key="1">
    <source>
        <dbReference type="SMART" id="SM00943"/>
    </source>
</evidence>
<dbReference type="SUPFAM" id="SSF56747">
    <property type="entry name" value="Prim-pol domain"/>
    <property type="match status" value="1"/>
</dbReference>
<dbReference type="STRING" id="1120923.SAMN02746095_03042"/>
<organism evidence="2 3">
    <name type="scientific">Acidocella aminolytica 101 = DSM 11237</name>
    <dbReference type="NCBI Taxonomy" id="1120923"/>
    <lineage>
        <taxon>Bacteria</taxon>
        <taxon>Pseudomonadati</taxon>
        <taxon>Pseudomonadota</taxon>
        <taxon>Alphaproteobacteria</taxon>
        <taxon>Acetobacterales</taxon>
        <taxon>Acidocellaceae</taxon>
        <taxon>Acidocella</taxon>
    </lineage>
</organism>
<feature type="domain" description="DNA primase/polymerase bifunctional N-terminal" evidence="1">
    <location>
        <begin position="7"/>
        <end position="152"/>
    </location>
</feature>
<dbReference type="CDD" id="cd04859">
    <property type="entry name" value="Prim_Pol"/>
    <property type="match status" value="1"/>
</dbReference>
<dbReference type="SMART" id="SM00943">
    <property type="entry name" value="Prim-Pol"/>
    <property type="match status" value="1"/>
</dbReference>
<reference evidence="2 3" key="1">
    <citation type="submission" date="2012-11" db="EMBL/GenBank/DDBJ databases">
        <title>Whole genome sequence of Acidocella aminolytica 101 = DSM 11237.</title>
        <authorList>
            <person name="Azuma Y."/>
            <person name="Higashiura N."/>
            <person name="Hirakawa H."/>
            <person name="Matsushita K."/>
        </authorList>
    </citation>
    <scope>NUCLEOTIDE SEQUENCE [LARGE SCALE GENOMIC DNA]</scope>
    <source>
        <strain evidence="3">101 / DSM 11237</strain>
    </source>
</reference>
<evidence type="ECO:0000313" key="2">
    <source>
        <dbReference type="EMBL" id="GAN79025.1"/>
    </source>
</evidence>
<dbReference type="AlphaFoldDB" id="A0A0D6PB77"/>
<sequence length="254" mass="26954">MTPLEHALACAARGWAVYPVGTDKIPRTPRGHKSATTDPDQIRGMAVQFGFVLVGIATGDASNVAVLDIDRQHNGLEWWAANRNRLPATRTHRTRSGGLHLFFKHQPGLRCSTAKIAPGIDVRAEGGSIIYWPAIGLPVLCDAPPEDWPDWLTPTPKPAPPPAWKPIHAVNADVQRRYAEAALHNAVRRVAGTAAGSRNANLNAETYGLARFIQNGALSPAEIAKAMAHAGIAAGLDAREVQATIASAMGGAAQ</sequence>